<evidence type="ECO:0000313" key="3">
    <source>
        <dbReference type="Proteomes" id="UP000484381"/>
    </source>
</evidence>
<evidence type="ECO:0000256" key="1">
    <source>
        <dbReference type="SAM" id="SignalP"/>
    </source>
</evidence>
<gene>
    <name evidence="2" type="ORF">GCT13_02115</name>
</gene>
<name>A0A7X1N678_9BURK</name>
<organism evidence="2 3">
    <name type="scientific">Paraburkholderia franconis</name>
    <dbReference type="NCBI Taxonomy" id="2654983"/>
    <lineage>
        <taxon>Bacteria</taxon>
        <taxon>Pseudomonadati</taxon>
        <taxon>Pseudomonadota</taxon>
        <taxon>Betaproteobacteria</taxon>
        <taxon>Burkholderiales</taxon>
        <taxon>Burkholderiaceae</taxon>
        <taxon>Paraburkholderia</taxon>
    </lineage>
</organism>
<dbReference type="Proteomes" id="UP000484381">
    <property type="component" value="Unassembled WGS sequence"/>
</dbReference>
<sequence>MLPVVLLLASMMLATTAAWFEQSVTTARNATGMYDHLLAFRAADAALTACARNVISGSVPAMPGVAGEPAGWKSQTTFESSAIAPFASWPATLSFRVPRCLVEGWRLTNRADAQAYLVTARGYGRNVDSQMWLQLQIVIDGSTVEKHWRRVAARPF</sequence>
<evidence type="ECO:0008006" key="4">
    <source>
        <dbReference type="Google" id="ProtNLM"/>
    </source>
</evidence>
<protein>
    <recommendedName>
        <fullName evidence="4">Pilus assembly protein</fullName>
    </recommendedName>
</protein>
<feature type="signal peptide" evidence="1">
    <location>
        <begin position="1"/>
        <end position="17"/>
    </location>
</feature>
<keyword evidence="1" id="KW-0732">Signal</keyword>
<proteinExistence type="predicted"/>
<accession>A0A7X1N678</accession>
<reference evidence="2 3" key="1">
    <citation type="submission" date="2019-10" db="EMBL/GenBank/DDBJ databases">
        <title>Paraburkholderia sp. isolated from nodules of Mimosa pudica from Brazilian Atlantic Forest soils.</title>
        <authorList>
            <person name="Paulitsch F."/>
            <person name="Hungria M."/>
            <person name="Dall'Agnol R."/>
        </authorList>
    </citation>
    <scope>NUCLEOTIDE SEQUENCE [LARGE SCALE GENOMIC DNA]</scope>
    <source>
        <strain evidence="2 3">CNPSo 3157</strain>
    </source>
</reference>
<feature type="chain" id="PRO_5030998073" description="Pilus assembly protein" evidence="1">
    <location>
        <begin position="18"/>
        <end position="156"/>
    </location>
</feature>
<dbReference type="AlphaFoldDB" id="A0A7X1N678"/>
<evidence type="ECO:0000313" key="2">
    <source>
        <dbReference type="EMBL" id="MPW15741.1"/>
    </source>
</evidence>
<keyword evidence="3" id="KW-1185">Reference proteome</keyword>
<dbReference type="EMBL" id="WHNP01000002">
    <property type="protein sequence ID" value="MPW15741.1"/>
    <property type="molecule type" value="Genomic_DNA"/>
</dbReference>
<comment type="caution">
    <text evidence="2">The sequence shown here is derived from an EMBL/GenBank/DDBJ whole genome shotgun (WGS) entry which is preliminary data.</text>
</comment>